<dbReference type="InterPro" id="IPR039424">
    <property type="entry name" value="SBP_5"/>
</dbReference>
<dbReference type="InterPro" id="IPR000914">
    <property type="entry name" value="SBP_5_dom"/>
</dbReference>
<accession>A0ABU9TRD6</accession>
<proteinExistence type="predicted"/>
<sequence length="611" mass="69803">MLNLPVITLRFSTKLLTAIGCTLAVLSASVPADSVQVAHGISMHGDLKYPPGFKHFDYVNPKAPKGGQVIQSAIGTFDSFNQFIVKGNAADGLGLIYDTLLSRALDEPFSLYGLLAESIEVPNNRSWIIFNLRPTATFSDNHPLTAEDVVFSFNLLRTEGAPFYKSYYADIDKIEALNPHRVKFTFKNTLNRELALIVGEVPILAKHYWQDKAFQKPSLDIPVGSGPYTIDSFDAGRSITYKRNPNYWAKELPVKVGYNNFDTLIFDYYRDGTVALEAFKAGEYDFRQENSSKRWATSYSGNAFDDGRIKTAELEHQNPTGMQAFVINNRREQFADPRVRRALALAFDFEWTNKNIFFNAYTRTHSFFSNSEMAATELPTPEELAILEPVRDQVPPEVFTQVYKAPETKGDGKIYTQLREARRLLQDAGWIFKAGKLVNAETGKQLSIEMLLYSPAFERVVSPFIRNLERLGIKANIRLIDVSQYIARLRSYDFDIVVSGFGQSSSPGNEQRDYWHSSSANKEGSRNLIGIQNPAIDYLVDQLIQSPNREQLVYRTRALDRVLQWNHYVIPQYHINKYRVAYWDKFEMPNIRPKYDLGFNTWWIKPEKDVK</sequence>
<evidence type="ECO:0000256" key="1">
    <source>
        <dbReference type="ARBA" id="ARBA00022729"/>
    </source>
</evidence>
<evidence type="ECO:0000313" key="4">
    <source>
        <dbReference type="EMBL" id="MEM5536295.1"/>
    </source>
</evidence>
<evidence type="ECO:0000259" key="3">
    <source>
        <dbReference type="Pfam" id="PF00496"/>
    </source>
</evidence>
<dbReference type="PANTHER" id="PTHR30290">
    <property type="entry name" value="PERIPLASMIC BINDING COMPONENT OF ABC TRANSPORTER"/>
    <property type="match status" value="1"/>
</dbReference>
<feature type="chain" id="PRO_5045255797" evidence="2">
    <location>
        <begin position="33"/>
        <end position="611"/>
    </location>
</feature>
<dbReference type="InterPro" id="IPR030678">
    <property type="entry name" value="Peptide/Ni-bd"/>
</dbReference>
<keyword evidence="5" id="KW-1185">Reference proteome</keyword>
<reference evidence="4 5" key="1">
    <citation type="submission" date="2024-03" db="EMBL/GenBank/DDBJ databases">
        <title>Community enrichment and isolation of bacterial strains for fucoidan degradation.</title>
        <authorList>
            <person name="Sichert A."/>
        </authorList>
    </citation>
    <scope>NUCLEOTIDE SEQUENCE [LARGE SCALE GENOMIC DNA]</scope>
    <source>
        <strain evidence="4 5">AS76</strain>
    </source>
</reference>
<dbReference type="RefSeq" id="WP_342854229.1">
    <property type="nucleotide sequence ID" value="NZ_JBBMRA010000005.1"/>
</dbReference>
<dbReference type="Proteomes" id="UP001449225">
    <property type="component" value="Unassembled WGS sequence"/>
</dbReference>
<comment type="caution">
    <text evidence="4">The sequence shown here is derived from an EMBL/GenBank/DDBJ whole genome shotgun (WGS) entry which is preliminary data.</text>
</comment>
<name>A0ABU9TRD6_9GAMM</name>
<evidence type="ECO:0000313" key="5">
    <source>
        <dbReference type="Proteomes" id="UP001449225"/>
    </source>
</evidence>
<dbReference type="Gene3D" id="3.40.190.10">
    <property type="entry name" value="Periplasmic binding protein-like II"/>
    <property type="match status" value="1"/>
</dbReference>
<dbReference type="PANTHER" id="PTHR30290:SF64">
    <property type="entry name" value="ABC TRANSPORTER PERIPLASMIC BINDING PROTEIN"/>
    <property type="match status" value="1"/>
</dbReference>
<dbReference type="CDD" id="cd08497">
    <property type="entry name" value="MbnE-like"/>
    <property type="match status" value="1"/>
</dbReference>
<keyword evidence="1 2" id="KW-0732">Signal</keyword>
<dbReference type="Pfam" id="PF00496">
    <property type="entry name" value="SBP_bac_5"/>
    <property type="match status" value="1"/>
</dbReference>
<dbReference type="PIRSF" id="PIRSF002741">
    <property type="entry name" value="MppA"/>
    <property type="match status" value="1"/>
</dbReference>
<gene>
    <name evidence="4" type="ORF">WNY58_07805</name>
</gene>
<dbReference type="EMBL" id="JBBMRA010000005">
    <property type="protein sequence ID" value="MEM5536295.1"/>
    <property type="molecule type" value="Genomic_DNA"/>
</dbReference>
<evidence type="ECO:0000256" key="2">
    <source>
        <dbReference type="SAM" id="SignalP"/>
    </source>
</evidence>
<feature type="signal peptide" evidence="2">
    <location>
        <begin position="1"/>
        <end position="32"/>
    </location>
</feature>
<organism evidence="4 5">
    <name type="scientific">Neptuniibacter pectenicola</name>
    <dbReference type="NCBI Taxonomy" id="1806669"/>
    <lineage>
        <taxon>Bacteria</taxon>
        <taxon>Pseudomonadati</taxon>
        <taxon>Pseudomonadota</taxon>
        <taxon>Gammaproteobacteria</taxon>
        <taxon>Oceanospirillales</taxon>
        <taxon>Oceanospirillaceae</taxon>
        <taxon>Neptuniibacter</taxon>
    </lineage>
</organism>
<protein>
    <submittedName>
        <fullName evidence="4">Extracellular solute-binding protein</fullName>
    </submittedName>
</protein>
<feature type="domain" description="Solute-binding protein family 5" evidence="3">
    <location>
        <begin position="111"/>
        <end position="521"/>
    </location>
</feature>
<dbReference type="SUPFAM" id="SSF53850">
    <property type="entry name" value="Periplasmic binding protein-like II"/>
    <property type="match status" value="1"/>
</dbReference>
<dbReference type="Gene3D" id="3.10.105.10">
    <property type="entry name" value="Dipeptide-binding Protein, Domain 3"/>
    <property type="match status" value="1"/>
</dbReference>